<dbReference type="Proteomes" id="UP001596528">
    <property type="component" value="Unassembled WGS sequence"/>
</dbReference>
<organism evidence="16 17">
    <name type="scientific">Paenibacillus thermoaerophilus</name>
    <dbReference type="NCBI Taxonomy" id="1215385"/>
    <lineage>
        <taxon>Bacteria</taxon>
        <taxon>Bacillati</taxon>
        <taxon>Bacillota</taxon>
        <taxon>Bacilli</taxon>
        <taxon>Bacillales</taxon>
        <taxon>Paenibacillaceae</taxon>
        <taxon>Paenibacillus</taxon>
    </lineage>
</organism>
<keyword evidence="9" id="KW-0067">ATP-binding</keyword>
<keyword evidence="5" id="KW-0808">Transferase</keyword>
<keyword evidence="12 14" id="KW-0472">Membrane</keyword>
<reference evidence="17" key="1">
    <citation type="journal article" date="2019" name="Int. J. Syst. Evol. Microbiol.">
        <title>The Global Catalogue of Microorganisms (GCM) 10K type strain sequencing project: providing services to taxonomists for standard genome sequencing and annotation.</title>
        <authorList>
            <consortium name="The Broad Institute Genomics Platform"/>
            <consortium name="The Broad Institute Genome Sequencing Center for Infectious Disease"/>
            <person name="Wu L."/>
            <person name="Ma J."/>
        </authorList>
    </citation>
    <scope>NUCLEOTIDE SEQUENCE [LARGE SCALE GENOMIC DNA]</scope>
    <source>
        <strain evidence="17">JCM 18657</strain>
    </source>
</reference>
<keyword evidence="17" id="KW-1185">Reference proteome</keyword>
<dbReference type="SMART" id="SM00387">
    <property type="entry name" value="HATPase_c"/>
    <property type="match status" value="1"/>
</dbReference>
<keyword evidence="6 14" id="KW-0812">Transmembrane</keyword>
<evidence type="ECO:0000313" key="16">
    <source>
        <dbReference type="EMBL" id="MFC7749333.1"/>
    </source>
</evidence>
<dbReference type="EMBL" id="JBHTGQ010000011">
    <property type="protein sequence ID" value="MFC7749333.1"/>
    <property type="molecule type" value="Genomic_DNA"/>
</dbReference>
<dbReference type="InterPro" id="IPR050428">
    <property type="entry name" value="TCS_sensor_his_kinase"/>
</dbReference>
<dbReference type="Pfam" id="PF00512">
    <property type="entry name" value="HisKA"/>
    <property type="match status" value="1"/>
</dbReference>
<comment type="catalytic activity">
    <reaction evidence="1">
        <text>ATP + protein L-histidine = ADP + protein N-phospho-L-histidine.</text>
        <dbReference type="EC" id="2.7.13.3"/>
    </reaction>
</comment>
<keyword evidence="8 16" id="KW-0418">Kinase</keyword>
<dbReference type="InterPro" id="IPR003594">
    <property type="entry name" value="HATPase_dom"/>
</dbReference>
<evidence type="ECO:0000256" key="14">
    <source>
        <dbReference type="SAM" id="Phobius"/>
    </source>
</evidence>
<keyword evidence="10 14" id="KW-1133">Transmembrane helix</keyword>
<accession>A0ABW2V1F2</accession>
<evidence type="ECO:0000256" key="13">
    <source>
        <dbReference type="SAM" id="MobiDB-lite"/>
    </source>
</evidence>
<evidence type="ECO:0000256" key="10">
    <source>
        <dbReference type="ARBA" id="ARBA00022989"/>
    </source>
</evidence>
<evidence type="ECO:0000256" key="11">
    <source>
        <dbReference type="ARBA" id="ARBA00023012"/>
    </source>
</evidence>
<dbReference type="Gene3D" id="3.30.565.10">
    <property type="entry name" value="Histidine kinase-like ATPase, C-terminal domain"/>
    <property type="match status" value="1"/>
</dbReference>
<sequence>MKRRSGFAAWLRRLRPGEPDVFSRARMRLALRYTALVTVFLLVFNIIVYTLFVFIIRSQEKEEVRKLAEQEAMIIREAFQQNRKMPNLKMDIRTIMTLGSDQFFFYVLAPDGTLLGGSEAFPSLREVLLEKVRGWPADAEAVRYDSLKLDGSKPRFGKRELLRDAEDGVIDLIMTSQAVTIGKQTIGTLYVGKNITSHAKLFRQLEAELAGLTLVFAGAAFALGRYMSRRAMIPIEQAYIRQREFVADASHELRTPLSVLRSSLDALALEEAVRNDPFSSRLIANMKDEVSRMTRLVGDLLTLARSDSGQPELSKEWFDFREHLTQTIEAMTPVAGAKRIALSHEAPDAIPVYGDREKLRQVLYILLDNAIKYTPEGGAVRVQAAVGGTERNRWFTLAVSDTGPGIPDEDTERIFERFYRVDRARSRPAGGHGLGLAIAKWIVEAHQGTIGVKPAFPGGESGPRGSRFEARLPQPAASKSK</sequence>
<keyword evidence="11" id="KW-0902">Two-component regulatory system</keyword>
<keyword evidence="7" id="KW-0547">Nucleotide-binding</keyword>
<keyword evidence="4" id="KW-0597">Phosphoprotein</keyword>
<proteinExistence type="predicted"/>
<evidence type="ECO:0000256" key="5">
    <source>
        <dbReference type="ARBA" id="ARBA00022679"/>
    </source>
</evidence>
<dbReference type="SMART" id="SM00388">
    <property type="entry name" value="HisKA"/>
    <property type="match status" value="1"/>
</dbReference>
<feature type="transmembrane region" description="Helical" evidence="14">
    <location>
        <begin position="33"/>
        <end position="56"/>
    </location>
</feature>
<dbReference type="InterPro" id="IPR036097">
    <property type="entry name" value="HisK_dim/P_sf"/>
</dbReference>
<evidence type="ECO:0000259" key="15">
    <source>
        <dbReference type="PROSITE" id="PS50109"/>
    </source>
</evidence>
<feature type="domain" description="Histidine kinase" evidence="15">
    <location>
        <begin position="248"/>
        <end position="476"/>
    </location>
</feature>
<dbReference type="InterPro" id="IPR004358">
    <property type="entry name" value="Sig_transdc_His_kin-like_C"/>
</dbReference>
<dbReference type="Pfam" id="PF02518">
    <property type="entry name" value="HATPase_c"/>
    <property type="match status" value="1"/>
</dbReference>
<dbReference type="PRINTS" id="PR00344">
    <property type="entry name" value="BCTRLSENSOR"/>
</dbReference>
<evidence type="ECO:0000256" key="7">
    <source>
        <dbReference type="ARBA" id="ARBA00022741"/>
    </source>
</evidence>
<dbReference type="SUPFAM" id="SSF47384">
    <property type="entry name" value="Homodimeric domain of signal transducing histidine kinase"/>
    <property type="match status" value="1"/>
</dbReference>
<dbReference type="PANTHER" id="PTHR45436:SF5">
    <property type="entry name" value="SENSOR HISTIDINE KINASE TRCS"/>
    <property type="match status" value="1"/>
</dbReference>
<protein>
    <recommendedName>
        <fullName evidence="3">histidine kinase</fullName>
        <ecNumber evidence="3">2.7.13.3</ecNumber>
    </recommendedName>
</protein>
<dbReference type="GO" id="GO:0016301">
    <property type="term" value="F:kinase activity"/>
    <property type="evidence" value="ECO:0007669"/>
    <property type="project" value="UniProtKB-KW"/>
</dbReference>
<dbReference type="SUPFAM" id="SSF55874">
    <property type="entry name" value="ATPase domain of HSP90 chaperone/DNA topoisomerase II/histidine kinase"/>
    <property type="match status" value="1"/>
</dbReference>
<evidence type="ECO:0000256" key="9">
    <source>
        <dbReference type="ARBA" id="ARBA00022840"/>
    </source>
</evidence>
<name>A0ABW2V1F2_9BACL</name>
<evidence type="ECO:0000256" key="4">
    <source>
        <dbReference type="ARBA" id="ARBA00022553"/>
    </source>
</evidence>
<comment type="caution">
    <text evidence="16">The sequence shown here is derived from an EMBL/GenBank/DDBJ whole genome shotgun (WGS) entry which is preliminary data.</text>
</comment>
<dbReference type="CDD" id="cd00075">
    <property type="entry name" value="HATPase"/>
    <property type="match status" value="1"/>
</dbReference>
<dbReference type="Gene3D" id="1.10.287.130">
    <property type="match status" value="1"/>
</dbReference>
<dbReference type="PROSITE" id="PS50109">
    <property type="entry name" value="HIS_KIN"/>
    <property type="match status" value="1"/>
</dbReference>
<evidence type="ECO:0000313" key="17">
    <source>
        <dbReference type="Proteomes" id="UP001596528"/>
    </source>
</evidence>
<dbReference type="CDD" id="cd00082">
    <property type="entry name" value="HisKA"/>
    <property type="match status" value="1"/>
</dbReference>
<dbReference type="RefSeq" id="WP_138789587.1">
    <property type="nucleotide sequence ID" value="NZ_JBHTGQ010000011.1"/>
</dbReference>
<evidence type="ECO:0000256" key="12">
    <source>
        <dbReference type="ARBA" id="ARBA00023136"/>
    </source>
</evidence>
<evidence type="ECO:0000256" key="6">
    <source>
        <dbReference type="ARBA" id="ARBA00022692"/>
    </source>
</evidence>
<evidence type="ECO:0000256" key="2">
    <source>
        <dbReference type="ARBA" id="ARBA00004370"/>
    </source>
</evidence>
<dbReference type="InterPro" id="IPR036890">
    <property type="entry name" value="HATPase_C_sf"/>
</dbReference>
<comment type="subcellular location">
    <subcellularLocation>
        <location evidence="2">Membrane</location>
    </subcellularLocation>
</comment>
<evidence type="ECO:0000256" key="3">
    <source>
        <dbReference type="ARBA" id="ARBA00012438"/>
    </source>
</evidence>
<gene>
    <name evidence="16" type="ORF">ACFQWB_05165</name>
</gene>
<feature type="region of interest" description="Disordered" evidence="13">
    <location>
        <begin position="453"/>
        <end position="481"/>
    </location>
</feature>
<evidence type="ECO:0000256" key="1">
    <source>
        <dbReference type="ARBA" id="ARBA00000085"/>
    </source>
</evidence>
<dbReference type="PANTHER" id="PTHR45436">
    <property type="entry name" value="SENSOR HISTIDINE KINASE YKOH"/>
    <property type="match status" value="1"/>
</dbReference>
<evidence type="ECO:0000256" key="8">
    <source>
        <dbReference type="ARBA" id="ARBA00022777"/>
    </source>
</evidence>
<dbReference type="EC" id="2.7.13.3" evidence="3"/>
<dbReference type="InterPro" id="IPR003661">
    <property type="entry name" value="HisK_dim/P_dom"/>
</dbReference>
<dbReference type="InterPro" id="IPR005467">
    <property type="entry name" value="His_kinase_dom"/>
</dbReference>